<organism evidence="3 4">
    <name type="scientific">Pseudoalteromonas ruthenica</name>
    <dbReference type="NCBI Taxonomy" id="151081"/>
    <lineage>
        <taxon>Bacteria</taxon>
        <taxon>Pseudomonadati</taxon>
        <taxon>Pseudomonadota</taxon>
        <taxon>Gammaproteobacteria</taxon>
        <taxon>Alteromonadales</taxon>
        <taxon>Pseudoalteromonadaceae</taxon>
        <taxon>Pseudoalteromonas</taxon>
    </lineage>
</organism>
<dbReference type="CDD" id="cd11304">
    <property type="entry name" value="Cadherin_repeat"/>
    <property type="match status" value="1"/>
</dbReference>
<feature type="region of interest" description="Disordered" evidence="1">
    <location>
        <begin position="22"/>
        <end position="46"/>
    </location>
</feature>
<dbReference type="STRING" id="151081.TW72_04580"/>
<dbReference type="InterPro" id="IPR002126">
    <property type="entry name" value="Cadherin-like_dom"/>
</dbReference>
<sequence length="586" mass="62393">MTLRKSLVASAVLAATLGLTGCGGSSDSSDNTTPEQPTNNPPTGISFLDESSVKDDVVGDEVGALSATDDADSGFTYTLSADEARFEIVDGNTLKLKDGIALNYEQQTEVSVNIKVTDAGGLSYEDELTVTVADVAPEAGVNLYEFDSKLGSGSSVSYTGQIARHALSAEIKNYIGQLTGDFVTTNSLTGDAVKAQLMALWGDYEAIKDGSLNFADGIETKQNSFAQISSSGKELSGKVAGADAAKMHKDWLAAGSFVGWSEFGAQAATPEGLVFHYFDLLAANIDKYNAGELLVDPAGNQITKLYITETGLDLNQLIQKHTLGALMFSQGTDDYLDEGLTTDNIVAQKDGGSYTTLEHQFDEGFGYFGAARNYLEYSDDEIAGKGGRDGFANGYNDYDSNGQIDLAAEYNWGNSTNAAKRDRGATVATDFTAAAMNAFIAGRKIINDNVGSELSDAQMDELLAHRDIAVANWEKAVAATVVHYINDTMADLDEISDGDYSADNFADLAKHFGEMKGFALNFQFSPFSPFNDDANAGKFAELHALFGDAPVTGDADAIAAYKADLETARDLMQQVYGFNAENVANW</sequence>
<feature type="compositionally biased region" description="Low complexity" evidence="1">
    <location>
        <begin position="22"/>
        <end position="43"/>
    </location>
</feature>
<dbReference type="InterPro" id="IPR032331">
    <property type="entry name" value="DUF4856"/>
</dbReference>
<evidence type="ECO:0000256" key="1">
    <source>
        <dbReference type="SAM" id="MobiDB-lite"/>
    </source>
</evidence>
<protein>
    <submittedName>
        <fullName evidence="3">DUF4856 domain-containing protein</fullName>
    </submittedName>
</protein>
<comment type="caution">
    <text evidence="3">The sequence shown here is derived from an EMBL/GenBank/DDBJ whole genome shotgun (WGS) entry which is preliminary data.</text>
</comment>
<feature type="domain" description="Cadherin" evidence="2">
    <location>
        <begin position="48"/>
        <end position="146"/>
    </location>
</feature>
<gene>
    <name evidence="3" type="ORF">CWC05_07480</name>
</gene>
<dbReference type="Pfam" id="PF16148">
    <property type="entry name" value="DUF4856"/>
    <property type="match status" value="1"/>
</dbReference>
<dbReference type="Proteomes" id="UP000305874">
    <property type="component" value="Unassembled WGS sequence"/>
</dbReference>
<dbReference type="Gene3D" id="2.60.40.60">
    <property type="entry name" value="Cadherins"/>
    <property type="match status" value="1"/>
</dbReference>
<dbReference type="PROSITE" id="PS50268">
    <property type="entry name" value="CADHERIN_2"/>
    <property type="match status" value="1"/>
</dbReference>
<dbReference type="PROSITE" id="PS51257">
    <property type="entry name" value="PROKAR_LIPOPROTEIN"/>
    <property type="match status" value="1"/>
</dbReference>
<evidence type="ECO:0000259" key="2">
    <source>
        <dbReference type="PROSITE" id="PS50268"/>
    </source>
</evidence>
<proteinExistence type="predicted"/>
<dbReference type="SUPFAM" id="SSF49313">
    <property type="entry name" value="Cadherin-like"/>
    <property type="match status" value="1"/>
</dbReference>
<dbReference type="RefSeq" id="WP_138547833.1">
    <property type="nucleotide sequence ID" value="NZ_PNCG01000005.1"/>
</dbReference>
<reference evidence="3 4" key="1">
    <citation type="submission" date="2017-12" db="EMBL/GenBank/DDBJ databases">
        <authorList>
            <person name="Paulsen S."/>
            <person name="Gram L.K."/>
        </authorList>
    </citation>
    <scope>NUCLEOTIDE SEQUENCE [LARGE SCALE GENOMIC DNA]</scope>
    <source>
        <strain evidence="3 4">S2897</strain>
    </source>
</reference>
<dbReference type="InterPro" id="IPR015919">
    <property type="entry name" value="Cadherin-like_sf"/>
</dbReference>
<dbReference type="AlphaFoldDB" id="A0A5S3Z818"/>
<accession>A0A5S3Z818</accession>
<evidence type="ECO:0000313" key="4">
    <source>
        <dbReference type="Proteomes" id="UP000305874"/>
    </source>
</evidence>
<dbReference type="EMBL" id="PNCG01000005">
    <property type="protein sequence ID" value="TMP87686.1"/>
    <property type="molecule type" value="Genomic_DNA"/>
</dbReference>
<dbReference type="GO" id="GO:0005509">
    <property type="term" value="F:calcium ion binding"/>
    <property type="evidence" value="ECO:0007669"/>
    <property type="project" value="InterPro"/>
</dbReference>
<name>A0A5S3Z818_9GAMM</name>
<evidence type="ECO:0000313" key="3">
    <source>
        <dbReference type="EMBL" id="TMP87686.1"/>
    </source>
</evidence>
<reference evidence="4" key="2">
    <citation type="submission" date="2019-06" db="EMBL/GenBank/DDBJ databases">
        <title>Co-occurence of chitin degradation, pigmentation and bioactivity in marine Pseudoalteromonas.</title>
        <authorList>
            <person name="Sonnenschein E.C."/>
            <person name="Bech P.K."/>
        </authorList>
    </citation>
    <scope>NUCLEOTIDE SEQUENCE [LARGE SCALE GENOMIC DNA]</scope>
    <source>
        <strain evidence="4">S2897</strain>
    </source>
</reference>
<dbReference type="GO" id="GO:0016020">
    <property type="term" value="C:membrane"/>
    <property type="evidence" value="ECO:0007669"/>
    <property type="project" value="InterPro"/>
</dbReference>
<dbReference type="GO" id="GO:0007156">
    <property type="term" value="P:homophilic cell adhesion via plasma membrane adhesion molecules"/>
    <property type="evidence" value="ECO:0007669"/>
    <property type="project" value="InterPro"/>
</dbReference>